<comment type="caution">
    <text evidence="2">The sequence shown here is derived from an EMBL/GenBank/DDBJ whole genome shotgun (WGS) entry which is preliminary data.</text>
</comment>
<feature type="region of interest" description="Disordered" evidence="1">
    <location>
        <begin position="284"/>
        <end position="304"/>
    </location>
</feature>
<dbReference type="AlphaFoldDB" id="A0AAV2TH91"/>
<evidence type="ECO:0000256" key="1">
    <source>
        <dbReference type="SAM" id="MobiDB-lite"/>
    </source>
</evidence>
<sequence>MFVWSLRSIIKKYSNEFENCDVVRNSDLGVEEPGDFISGLAEGREEQLVSSYHLTDFLGSDEPDIPALESVTSELSDVEDEYDEQNEANDVPALSPEPTKDNAIPEVRVSRSASLSDGFTGRGVSRKRKSESRDPEPVVFDCLLKSGRHTSPDVGVHAKSLVNVPVRMNSFANRTTRAKSLINEPVTEQLSAVPYADDRLRSKSLLDERVHAVQKTRISRSLSNLSDTISRWEERRSAMPFVEQKRRKPPLKALKIRSRSPDNACGLRCGVCSHMRRSLEEGSYGGCQVHQDSKSSSGSHSGMKEDACGLRCGVCSHMRRSLEEGSYGGCQVHQDSKSSSGSHSGMKEDACGLRCGVCSHMRRSLEEGSYGGCQVHQDSKSSSGSHSGMKEAYPDLDLVIPPVPADDGCTVPDESMNSLQRVLRWLTYQQARGYR</sequence>
<evidence type="ECO:0000313" key="2">
    <source>
        <dbReference type="EMBL" id="CAL5135544.1"/>
    </source>
</evidence>
<dbReference type="EMBL" id="CAXLJL010000267">
    <property type="protein sequence ID" value="CAL5135544.1"/>
    <property type="molecule type" value="Genomic_DNA"/>
</dbReference>
<feature type="compositionally biased region" description="Acidic residues" evidence="1">
    <location>
        <begin position="76"/>
        <end position="87"/>
    </location>
</feature>
<accession>A0AAV2TH91</accession>
<evidence type="ECO:0000313" key="3">
    <source>
        <dbReference type="Proteomes" id="UP001497525"/>
    </source>
</evidence>
<gene>
    <name evidence="2" type="ORF">CDAUBV1_LOCUS9680</name>
</gene>
<reference evidence="2" key="1">
    <citation type="submission" date="2024-06" db="EMBL/GenBank/DDBJ databases">
        <authorList>
            <person name="Liu X."/>
            <person name="Lenzi L."/>
            <person name="Haldenby T S."/>
            <person name="Uol C."/>
        </authorList>
    </citation>
    <scope>NUCLEOTIDE SEQUENCE</scope>
</reference>
<proteinExistence type="predicted"/>
<feature type="region of interest" description="Disordered" evidence="1">
    <location>
        <begin position="72"/>
        <end position="136"/>
    </location>
</feature>
<organism evidence="2 3">
    <name type="scientific">Calicophoron daubneyi</name>
    <name type="common">Rumen fluke</name>
    <name type="synonym">Paramphistomum daubneyi</name>
    <dbReference type="NCBI Taxonomy" id="300641"/>
    <lineage>
        <taxon>Eukaryota</taxon>
        <taxon>Metazoa</taxon>
        <taxon>Spiralia</taxon>
        <taxon>Lophotrochozoa</taxon>
        <taxon>Platyhelminthes</taxon>
        <taxon>Trematoda</taxon>
        <taxon>Digenea</taxon>
        <taxon>Plagiorchiida</taxon>
        <taxon>Pronocephalata</taxon>
        <taxon>Paramphistomoidea</taxon>
        <taxon>Paramphistomidae</taxon>
        <taxon>Calicophoron</taxon>
    </lineage>
</organism>
<feature type="region of interest" description="Disordered" evidence="1">
    <location>
        <begin position="370"/>
        <end position="391"/>
    </location>
</feature>
<name>A0AAV2TH91_CALDB</name>
<protein>
    <submittedName>
        <fullName evidence="2">Uncharacterized protein</fullName>
    </submittedName>
</protein>
<dbReference type="Proteomes" id="UP001497525">
    <property type="component" value="Unassembled WGS sequence"/>
</dbReference>